<reference evidence="1 2" key="2">
    <citation type="journal article" date="2010" name="Nucleic Acids Res.">
        <title>BeetleBase in 2010: revisions to provide comprehensive genomic information for Tribolium castaneum.</title>
        <authorList>
            <person name="Kim H.S."/>
            <person name="Murphy T."/>
            <person name="Xia J."/>
            <person name="Caragea D."/>
            <person name="Park Y."/>
            <person name="Beeman R.W."/>
            <person name="Lorenzen M.D."/>
            <person name="Butcher S."/>
            <person name="Manak J.R."/>
            <person name="Brown S.J."/>
        </authorList>
    </citation>
    <scope>GENOME REANNOTATION</scope>
    <source>
        <strain evidence="1 2">Georgia GA2</strain>
    </source>
</reference>
<keyword evidence="2" id="KW-1185">Reference proteome</keyword>
<proteinExistence type="predicted"/>
<organism evidence="1 2">
    <name type="scientific">Tribolium castaneum</name>
    <name type="common">Red flour beetle</name>
    <dbReference type="NCBI Taxonomy" id="7070"/>
    <lineage>
        <taxon>Eukaryota</taxon>
        <taxon>Metazoa</taxon>
        <taxon>Ecdysozoa</taxon>
        <taxon>Arthropoda</taxon>
        <taxon>Hexapoda</taxon>
        <taxon>Insecta</taxon>
        <taxon>Pterygota</taxon>
        <taxon>Neoptera</taxon>
        <taxon>Endopterygota</taxon>
        <taxon>Coleoptera</taxon>
        <taxon>Polyphaga</taxon>
        <taxon>Cucujiformia</taxon>
        <taxon>Tenebrionidae</taxon>
        <taxon>Tenebrionidae incertae sedis</taxon>
        <taxon>Tribolium</taxon>
    </lineage>
</organism>
<dbReference type="HOGENOM" id="CLU_2981666_0_0_1"/>
<accession>D6WKT4</accession>
<evidence type="ECO:0000313" key="2">
    <source>
        <dbReference type="Proteomes" id="UP000007266"/>
    </source>
</evidence>
<dbReference type="Proteomes" id="UP000007266">
    <property type="component" value="Linkage group 5"/>
</dbReference>
<reference evidence="1 2" key="1">
    <citation type="journal article" date="2008" name="Nature">
        <title>The genome of the model beetle and pest Tribolium castaneum.</title>
        <authorList>
            <consortium name="Tribolium Genome Sequencing Consortium"/>
            <person name="Richards S."/>
            <person name="Gibbs R.A."/>
            <person name="Weinstock G.M."/>
            <person name="Brown S.J."/>
            <person name="Denell R."/>
            <person name="Beeman R.W."/>
            <person name="Gibbs R."/>
            <person name="Beeman R.W."/>
            <person name="Brown S.J."/>
            <person name="Bucher G."/>
            <person name="Friedrich M."/>
            <person name="Grimmelikhuijzen C.J."/>
            <person name="Klingler M."/>
            <person name="Lorenzen M."/>
            <person name="Richards S."/>
            <person name="Roth S."/>
            <person name="Schroder R."/>
            <person name="Tautz D."/>
            <person name="Zdobnov E.M."/>
            <person name="Muzny D."/>
            <person name="Gibbs R.A."/>
            <person name="Weinstock G.M."/>
            <person name="Attaway T."/>
            <person name="Bell S."/>
            <person name="Buhay C.J."/>
            <person name="Chandrabose M.N."/>
            <person name="Chavez D."/>
            <person name="Clerk-Blankenburg K.P."/>
            <person name="Cree A."/>
            <person name="Dao M."/>
            <person name="Davis C."/>
            <person name="Chacko J."/>
            <person name="Dinh H."/>
            <person name="Dugan-Rocha S."/>
            <person name="Fowler G."/>
            <person name="Garner T.T."/>
            <person name="Garnes J."/>
            <person name="Gnirke A."/>
            <person name="Hawes A."/>
            <person name="Hernandez J."/>
            <person name="Hines S."/>
            <person name="Holder M."/>
            <person name="Hume J."/>
            <person name="Jhangiani S.N."/>
            <person name="Joshi V."/>
            <person name="Khan Z.M."/>
            <person name="Jackson L."/>
            <person name="Kovar C."/>
            <person name="Kowis A."/>
            <person name="Lee S."/>
            <person name="Lewis L.R."/>
            <person name="Margolis J."/>
            <person name="Morgan M."/>
            <person name="Nazareth L.V."/>
            <person name="Nguyen N."/>
            <person name="Okwuonu G."/>
            <person name="Parker D."/>
            <person name="Richards S."/>
            <person name="Ruiz S.J."/>
            <person name="Santibanez J."/>
            <person name="Savard J."/>
            <person name="Scherer S.E."/>
            <person name="Schneider B."/>
            <person name="Sodergren E."/>
            <person name="Tautz D."/>
            <person name="Vattahil S."/>
            <person name="Villasana D."/>
            <person name="White C.S."/>
            <person name="Wright R."/>
            <person name="Park Y."/>
            <person name="Beeman R.W."/>
            <person name="Lord J."/>
            <person name="Oppert B."/>
            <person name="Lorenzen M."/>
            <person name="Brown S."/>
            <person name="Wang L."/>
            <person name="Savard J."/>
            <person name="Tautz D."/>
            <person name="Richards S."/>
            <person name="Weinstock G."/>
            <person name="Gibbs R.A."/>
            <person name="Liu Y."/>
            <person name="Worley K."/>
            <person name="Weinstock G."/>
            <person name="Elsik C.G."/>
            <person name="Reese J.T."/>
            <person name="Elhaik E."/>
            <person name="Landan G."/>
            <person name="Graur D."/>
            <person name="Arensburger P."/>
            <person name="Atkinson P."/>
            <person name="Beeman R.W."/>
            <person name="Beidler J."/>
            <person name="Brown S.J."/>
            <person name="Demuth J.P."/>
            <person name="Drury D.W."/>
            <person name="Du Y.Z."/>
            <person name="Fujiwara H."/>
            <person name="Lorenzen M."/>
            <person name="Maselli V."/>
            <person name="Osanai M."/>
            <person name="Park Y."/>
            <person name="Robertson H.M."/>
            <person name="Tu Z."/>
            <person name="Wang J.J."/>
            <person name="Wang S."/>
            <person name="Richards S."/>
            <person name="Song H."/>
            <person name="Zhang L."/>
            <person name="Sodergren E."/>
            <person name="Werner D."/>
            <person name="Stanke M."/>
            <person name="Morgenstern B."/>
            <person name="Solovyev V."/>
            <person name="Kosarev P."/>
            <person name="Brown G."/>
            <person name="Chen H.C."/>
            <person name="Ermolaeva O."/>
            <person name="Hlavina W."/>
            <person name="Kapustin Y."/>
            <person name="Kiryutin B."/>
            <person name="Kitts P."/>
            <person name="Maglott D."/>
            <person name="Pruitt K."/>
            <person name="Sapojnikov V."/>
            <person name="Souvorov A."/>
            <person name="Mackey A.J."/>
            <person name="Waterhouse R.M."/>
            <person name="Wyder S."/>
            <person name="Zdobnov E.M."/>
            <person name="Zdobnov E.M."/>
            <person name="Wyder S."/>
            <person name="Kriventseva E.V."/>
            <person name="Kadowaki T."/>
            <person name="Bork P."/>
            <person name="Aranda M."/>
            <person name="Bao R."/>
            <person name="Beermann A."/>
            <person name="Berns N."/>
            <person name="Bolognesi R."/>
            <person name="Bonneton F."/>
            <person name="Bopp D."/>
            <person name="Brown S.J."/>
            <person name="Bucher G."/>
            <person name="Butts T."/>
            <person name="Chaumot A."/>
            <person name="Denell R.E."/>
            <person name="Ferrier D.E."/>
            <person name="Friedrich M."/>
            <person name="Gordon C.M."/>
            <person name="Jindra M."/>
            <person name="Klingler M."/>
            <person name="Lan Q."/>
            <person name="Lattorff H.M."/>
            <person name="Laudet V."/>
            <person name="von Levetsow C."/>
            <person name="Liu Z."/>
            <person name="Lutz R."/>
            <person name="Lynch J.A."/>
            <person name="da Fonseca R.N."/>
            <person name="Posnien N."/>
            <person name="Reuter R."/>
            <person name="Roth S."/>
            <person name="Savard J."/>
            <person name="Schinko J.B."/>
            <person name="Schmitt C."/>
            <person name="Schoppmeier M."/>
            <person name="Schroder R."/>
            <person name="Shippy T.D."/>
            <person name="Simonnet F."/>
            <person name="Marques-Souza H."/>
            <person name="Tautz D."/>
            <person name="Tomoyasu Y."/>
            <person name="Trauner J."/>
            <person name="Van der Zee M."/>
            <person name="Vervoort M."/>
            <person name="Wittkopp N."/>
            <person name="Wimmer E.A."/>
            <person name="Yang X."/>
            <person name="Jones A.K."/>
            <person name="Sattelle D.B."/>
            <person name="Ebert P.R."/>
            <person name="Nelson D."/>
            <person name="Scott J.G."/>
            <person name="Beeman R.W."/>
            <person name="Muthukrishnan S."/>
            <person name="Kramer K.J."/>
            <person name="Arakane Y."/>
            <person name="Beeman R.W."/>
            <person name="Zhu Q."/>
            <person name="Hogenkamp D."/>
            <person name="Dixit R."/>
            <person name="Oppert B."/>
            <person name="Jiang H."/>
            <person name="Zou Z."/>
            <person name="Marshall J."/>
            <person name="Elpidina E."/>
            <person name="Vinokurov K."/>
            <person name="Oppert C."/>
            <person name="Zou Z."/>
            <person name="Evans J."/>
            <person name="Lu Z."/>
            <person name="Zhao P."/>
            <person name="Sumathipala N."/>
            <person name="Altincicek B."/>
            <person name="Vilcinskas A."/>
            <person name="Williams M."/>
            <person name="Hultmark D."/>
            <person name="Hetru C."/>
            <person name="Jiang H."/>
            <person name="Grimmelikhuijzen C.J."/>
            <person name="Hauser F."/>
            <person name="Cazzamali G."/>
            <person name="Williamson M."/>
            <person name="Park Y."/>
            <person name="Li B."/>
            <person name="Tanaka Y."/>
            <person name="Predel R."/>
            <person name="Neupert S."/>
            <person name="Schachtner J."/>
            <person name="Verleyen P."/>
            <person name="Raible F."/>
            <person name="Bork P."/>
            <person name="Friedrich M."/>
            <person name="Walden K.K."/>
            <person name="Robertson H.M."/>
            <person name="Angeli S."/>
            <person name="Foret S."/>
            <person name="Bucher G."/>
            <person name="Schuetz S."/>
            <person name="Maleszka R."/>
            <person name="Wimmer E.A."/>
            <person name="Beeman R.W."/>
            <person name="Lorenzen M."/>
            <person name="Tomoyasu Y."/>
            <person name="Miller S.C."/>
            <person name="Grossmann D."/>
            <person name="Bucher G."/>
        </authorList>
    </citation>
    <scope>NUCLEOTIDE SEQUENCE [LARGE SCALE GENOMIC DNA]</scope>
    <source>
        <strain evidence="1 2">Georgia GA2</strain>
    </source>
</reference>
<gene>
    <name evidence="1" type="primary">GLEAN_10465</name>
    <name evidence="1" type="ORF">TcasGA2_TC010465</name>
</gene>
<dbReference type="EMBL" id="KQ971342">
    <property type="protein sequence ID" value="EFA03039.1"/>
    <property type="molecule type" value="Genomic_DNA"/>
</dbReference>
<dbReference type="AlphaFoldDB" id="D6WKT4"/>
<sequence length="58" mass="6918">MNNAHDKNNAIDKFVKGKWKYKKKYPEEIWTCELVQGEDGKHRSLESDRILETFEFTA</sequence>
<name>D6WKT4_TRICA</name>
<protein>
    <submittedName>
        <fullName evidence="1">Uncharacterized protein</fullName>
    </submittedName>
</protein>
<evidence type="ECO:0000313" key="1">
    <source>
        <dbReference type="EMBL" id="EFA03039.1"/>
    </source>
</evidence>
<dbReference type="InParanoid" id="D6WKT4"/>